<organism evidence="1 2">
    <name type="scientific">Flavobacterium cucumis</name>
    <dbReference type="NCBI Taxonomy" id="416016"/>
    <lineage>
        <taxon>Bacteria</taxon>
        <taxon>Pseudomonadati</taxon>
        <taxon>Bacteroidota</taxon>
        <taxon>Flavobacteriia</taxon>
        <taxon>Flavobacteriales</taxon>
        <taxon>Flavobacteriaceae</taxon>
        <taxon>Flavobacterium</taxon>
    </lineage>
</organism>
<accession>A0A1M7ZVK1</accession>
<dbReference type="STRING" id="416016.SAMN05443547_1230"/>
<name>A0A1M7ZVK1_9FLAO</name>
<reference evidence="2" key="1">
    <citation type="submission" date="2016-12" db="EMBL/GenBank/DDBJ databases">
        <authorList>
            <person name="Varghese N."/>
            <person name="Submissions S."/>
        </authorList>
    </citation>
    <scope>NUCLEOTIDE SEQUENCE [LARGE SCALE GENOMIC DNA]</scope>
    <source>
        <strain evidence="2">DSM 18830</strain>
    </source>
</reference>
<proteinExistence type="predicted"/>
<evidence type="ECO:0000313" key="2">
    <source>
        <dbReference type="Proteomes" id="UP000184611"/>
    </source>
</evidence>
<dbReference type="AlphaFoldDB" id="A0A1M7ZVK1"/>
<evidence type="ECO:0008006" key="3">
    <source>
        <dbReference type="Google" id="ProtNLM"/>
    </source>
</evidence>
<keyword evidence="2" id="KW-1185">Reference proteome</keyword>
<dbReference type="Proteomes" id="UP000184611">
    <property type="component" value="Unassembled WGS sequence"/>
</dbReference>
<dbReference type="OrthoDB" id="1118459at2"/>
<dbReference type="RefSeq" id="WP_073582535.1">
    <property type="nucleotide sequence ID" value="NZ_CBCSEA010000015.1"/>
</dbReference>
<sequence>MFTSYLNNPSLPRGIRNNNPGNLVRSANAWIGKIPYEQSLDSRFEQFTQLRYGLRALMRDIYNDYSRKGKKTVTEIISEFAPNFENNTTAYISTVIKMIGSNIIGELTQEKMIALSKAIILVENGSAYAKYISDKDYNDAIAILGIPLKKKVVH</sequence>
<evidence type="ECO:0000313" key="1">
    <source>
        <dbReference type="EMBL" id="SHO72886.1"/>
    </source>
</evidence>
<protein>
    <recommendedName>
        <fullName evidence="3">Structural protein P5</fullName>
    </recommendedName>
</protein>
<dbReference type="EMBL" id="FRYK01000002">
    <property type="protein sequence ID" value="SHO72886.1"/>
    <property type="molecule type" value="Genomic_DNA"/>
</dbReference>
<gene>
    <name evidence="1" type="ORF">SAMN05443547_1230</name>
</gene>